<reference evidence="6" key="2">
    <citation type="submission" date="2025-09" db="UniProtKB">
        <authorList>
            <consortium name="Ensembl"/>
        </authorList>
    </citation>
    <scope>IDENTIFICATION</scope>
</reference>
<accession>A0A8C8YT95</accession>
<evidence type="ECO:0000256" key="5">
    <source>
        <dbReference type="ARBA" id="ARBA00032267"/>
    </source>
</evidence>
<evidence type="ECO:0000256" key="1">
    <source>
        <dbReference type="ARBA" id="ARBA00010148"/>
    </source>
</evidence>
<dbReference type="SUPFAM" id="SSF159468">
    <property type="entry name" value="AtpF-like"/>
    <property type="match status" value="1"/>
</dbReference>
<dbReference type="InterPro" id="IPR036906">
    <property type="entry name" value="ATPase_V1_fsu_sf"/>
</dbReference>
<evidence type="ECO:0000313" key="7">
    <source>
        <dbReference type="Proteomes" id="UP000694414"/>
    </source>
</evidence>
<keyword evidence="4" id="KW-0406">Ion transport</keyword>
<dbReference type="InterPro" id="IPR008218">
    <property type="entry name" value="ATPase_V1-cplx_f_g_su"/>
</dbReference>
<dbReference type="AlphaFoldDB" id="A0A8C8YT95"/>
<dbReference type="Ensembl" id="ENSPSMT00000005053.1">
    <property type="protein sequence ID" value="ENSPSMP00000004177.1"/>
    <property type="gene ID" value="ENSPSMG00000003349.1"/>
</dbReference>
<dbReference type="Pfam" id="PF01990">
    <property type="entry name" value="ATP-synt_F"/>
    <property type="match status" value="1"/>
</dbReference>
<evidence type="ECO:0000256" key="3">
    <source>
        <dbReference type="ARBA" id="ARBA00022781"/>
    </source>
</evidence>
<keyword evidence="3" id="KW-0375">Hydrogen ion transport</keyword>
<dbReference type="PANTHER" id="PTHR13861:SF2">
    <property type="entry name" value="V-TYPE PROTON ATPASE SUBUNIT F"/>
    <property type="match status" value="1"/>
</dbReference>
<evidence type="ECO:0000313" key="6">
    <source>
        <dbReference type="Ensembl" id="ENSPSMP00000004177.1"/>
    </source>
</evidence>
<dbReference type="PANTHER" id="PTHR13861">
    <property type="entry name" value="VACUOLAR ATP SYNTHASE SUBUNIT F"/>
    <property type="match status" value="1"/>
</dbReference>
<dbReference type="GO" id="GO:0046961">
    <property type="term" value="F:proton-transporting ATPase activity, rotational mechanism"/>
    <property type="evidence" value="ECO:0007669"/>
    <property type="project" value="InterPro"/>
</dbReference>
<sequence>MAGRGKLIAVISDEDTVTGFLLCGIGELNKNRHPNFLAVGKDAAVNEIEDTFPQFLNQDDVSLILINQHLAAVVRLTFGTHSSVPVLAITSKEQPYGAAEDSVLCRARAMFTAEDPG</sequence>
<protein>
    <recommendedName>
        <fullName evidence="5">V-ATPase 14 kDa subunit</fullName>
    </recommendedName>
</protein>
<evidence type="ECO:0000256" key="2">
    <source>
        <dbReference type="ARBA" id="ARBA00022448"/>
    </source>
</evidence>
<comment type="similarity">
    <text evidence="1">Belongs to the V-ATPase F subunit family.</text>
</comment>
<dbReference type="Proteomes" id="UP000694414">
    <property type="component" value="Unplaced"/>
</dbReference>
<organism evidence="6 7">
    <name type="scientific">Prolemur simus</name>
    <name type="common">Greater bamboo lemur</name>
    <name type="synonym">Hapalemur simus</name>
    <dbReference type="NCBI Taxonomy" id="1328070"/>
    <lineage>
        <taxon>Eukaryota</taxon>
        <taxon>Metazoa</taxon>
        <taxon>Chordata</taxon>
        <taxon>Craniata</taxon>
        <taxon>Vertebrata</taxon>
        <taxon>Euteleostomi</taxon>
        <taxon>Mammalia</taxon>
        <taxon>Eutheria</taxon>
        <taxon>Euarchontoglires</taxon>
        <taxon>Primates</taxon>
        <taxon>Strepsirrhini</taxon>
        <taxon>Lemuriformes</taxon>
        <taxon>Lemuridae</taxon>
        <taxon>Prolemur</taxon>
    </lineage>
</organism>
<dbReference type="GO" id="GO:0033180">
    <property type="term" value="C:proton-transporting V-type ATPase, V1 domain"/>
    <property type="evidence" value="ECO:0007669"/>
    <property type="project" value="InterPro"/>
</dbReference>
<dbReference type="Gene3D" id="3.40.50.10580">
    <property type="entry name" value="ATPase, V1 complex, subunit F"/>
    <property type="match status" value="1"/>
</dbReference>
<name>A0A8C8YT95_PROSS</name>
<keyword evidence="2" id="KW-0813">Transport</keyword>
<reference evidence="6" key="1">
    <citation type="submission" date="2025-08" db="UniProtKB">
        <authorList>
            <consortium name="Ensembl"/>
        </authorList>
    </citation>
    <scope>IDENTIFICATION</scope>
</reference>
<dbReference type="InterPro" id="IPR005772">
    <property type="entry name" value="ATPase_V1-cplx_fsu_euk"/>
</dbReference>
<proteinExistence type="inferred from homology"/>
<keyword evidence="7" id="KW-1185">Reference proteome</keyword>
<dbReference type="NCBIfam" id="TIGR01101">
    <property type="entry name" value="V_ATP_synt_F"/>
    <property type="match status" value="1"/>
</dbReference>
<evidence type="ECO:0000256" key="4">
    <source>
        <dbReference type="ARBA" id="ARBA00023065"/>
    </source>
</evidence>
<dbReference type="GeneTree" id="ENSGT00390000013208"/>